<accession>A0A2G9U9U2</accession>
<dbReference type="PANTHER" id="PTHR23322">
    <property type="entry name" value="FAS-ASSOCIATED PROTEIN"/>
    <property type="match status" value="1"/>
</dbReference>
<dbReference type="EMBL" id="KZ348385">
    <property type="protein sequence ID" value="PIO66260.1"/>
    <property type="molecule type" value="Genomic_DNA"/>
</dbReference>
<name>A0A2G9U9U2_TELCI</name>
<feature type="domain" description="UBX" evidence="1">
    <location>
        <begin position="122"/>
        <end position="194"/>
    </location>
</feature>
<dbReference type="Pfam" id="PF00789">
    <property type="entry name" value="UBX"/>
    <property type="match status" value="1"/>
</dbReference>
<keyword evidence="3" id="KW-1185">Reference proteome</keyword>
<dbReference type="InterPro" id="IPR001012">
    <property type="entry name" value="UBX_dom"/>
</dbReference>
<dbReference type="InterPro" id="IPR050730">
    <property type="entry name" value="UBX_domain-protein"/>
</dbReference>
<dbReference type="GO" id="GO:0043130">
    <property type="term" value="F:ubiquitin binding"/>
    <property type="evidence" value="ECO:0007669"/>
    <property type="project" value="TreeGrafter"/>
</dbReference>
<dbReference type="Gene3D" id="3.40.30.10">
    <property type="entry name" value="Glutaredoxin"/>
    <property type="match status" value="1"/>
</dbReference>
<dbReference type="PANTHER" id="PTHR23322:SF6">
    <property type="entry name" value="UBX DOMAIN-CONTAINING PROTEIN 7"/>
    <property type="match status" value="1"/>
</dbReference>
<evidence type="ECO:0000313" key="2">
    <source>
        <dbReference type="EMBL" id="PIO66260.1"/>
    </source>
</evidence>
<dbReference type="OrthoDB" id="5876403at2759"/>
<proteinExistence type="predicted"/>
<dbReference type="InterPro" id="IPR029071">
    <property type="entry name" value="Ubiquitin-like_domsf"/>
</dbReference>
<dbReference type="SUPFAM" id="SSF52833">
    <property type="entry name" value="Thioredoxin-like"/>
    <property type="match status" value="1"/>
</dbReference>
<dbReference type="InterPro" id="IPR036249">
    <property type="entry name" value="Thioredoxin-like_sf"/>
</dbReference>
<dbReference type="SUPFAM" id="SSF54236">
    <property type="entry name" value="Ubiquitin-like"/>
    <property type="match status" value="1"/>
</dbReference>
<protein>
    <submittedName>
        <fullName evidence="2">UBX domain protein</fullName>
    </submittedName>
</protein>
<dbReference type="Proteomes" id="UP000230423">
    <property type="component" value="Unassembled WGS sequence"/>
</dbReference>
<dbReference type="CDD" id="cd01767">
    <property type="entry name" value="UBX"/>
    <property type="match status" value="1"/>
</dbReference>
<dbReference type="AlphaFoldDB" id="A0A2G9U9U2"/>
<evidence type="ECO:0000259" key="1">
    <source>
        <dbReference type="Pfam" id="PF00789"/>
    </source>
</evidence>
<dbReference type="Gene3D" id="3.10.20.90">
    <property type="entry name" value="Phosphatidylinositol 3-kinase Catalytic Subunit, Chain A, domain 1"/>
    <property type="match status" value="1"/>
</dbReference>
<gene>
    <name evidence="2" type="ORF">TELCIR_12031</name>
</gene>
<dbReference type="GO" id="GO:0043161">
    <property type="term" value="P:proteasome-mediated ubiquitin-dependent protein catabolic process"/>
    <property type="evidence" value="ECO:0007669"/>
    <property type="project" value="TreeGrafter"/>
</dbReference>
<evidence type="ECO:0000313" key="3">
    <source>
        <dbReference type="Proteomes" id="UP000230423"/>
    </source>
</evidence>
<organism evidence="2 3">
    <name type="scientific">Teladorsagia circumcincta</name>
    <name type="common">Brown stomach worm</name>
    <name type="synonym">Ostertagia circumcincta</name>
    <dbReference type="NCBI Taxonomy" id="45464"/>
    <lineage>
        <taxon>Eukaryota</taxon>
        <taxon>Metazoa</taxon>
        <taxon>Ecdysozoa</taxon>
        <taxon>Nematoda</taxon>
        <taxon>Chromadorea</taxon>
        <taxon>Rhabditida</taxon>
        <taxon>Rhabditina</taxon>
        <taxon>Rhabditomorpha</taxon>
        <taxon>Strongyloidea</taxon>
        <taxon>Trichostrongylidae</taxon>
        <taxon>Teladorsagia</taxon>
    </lineage>
</organism>
<sequence length="215" mass="23690">MIAFVKRRLDDAPPTLPALRCPLIKERLSQYCFVTEMNANTHEGIRMAARYGIEVFPTVVVVDPRNLLEMRRITGEQLGIAHDFLAEYGDEIRLSNEAGALSVADKGEWKDMVASGGPPCVVRFHFPCDDGSRTETVHFTMNTKLAALFSFIRDQGFVPSRHVLVLSFPRREFSTQHGNKTLGELGFSKSEVVHVDSIGSDGPATAGPSSGVLKK</sequence>
<dbReference type="GO" id="GO:0005634">
    <property type="term" value="C:nucleus"/>
    <property type="evidence" value="ECO:0007669"/>
    <property type="project" value="TreeGrafter"/>
</dbReference>
<reference evidence="2 3" key="1">
    <citation type="submission" date="2015-09" db="EMBL/GenBank/DDBJ databases">
        <title>Draft genome of the parasitic nematode Teladorsagia circumcincta isolate WARC Sus (inbred).</title>
        <authorList>
            <person name="Mitreva M."/>
        </authorList>
    </citation>
    <scope>NUCLEOTIDE SEQUENCE [LARGE SCALE GENOMIC DNA]</scope>
    <source>
        <strain evidence="2 3">S</strain>
    </source>
</reference>